<dbReference type="InterPro" id="IPR005793">
    <property type="entry name" value="Formyl_trans_C"/>
</dbReference>
<sequence>MKPIRVGFAGCHVLSWFCLRTVAELCRGSGDTLAGVFNLPPEVGQKHSAYVEFDALEREYGFPHHRVRDLAEPPTLQVLRELNLDVLFIIGWHKIVPQEVIDSARFCLGMHTSLLPADRGSSPVNWALIRGDRRGGITFFHLTTGVDSGDVLAQRGFRIHRRDTCREVHQRATTAAIRMLRAEWPLIRAGVPPRLPQNEALATYNPRRRAADGLINWQAPAEEIDRWVRALTSPYPGAFTHFRGRKLFIWEAKPAKGATAQAPGTIVRVGETIHVATGRGLLELKRLQFEGEPESPAHLFAAVHSPEPGSRLA</sequence>
<protein>
    <submittedName>
        <fullName evidence="6">Bifunctional polymyxin resistance protein ArnA</fullName>
    </submittedName>
</protein>
<keyword evidence="2" id="KW-0808">Transferase</keyword>
<evidence type="ECO:0000259" key="5">
    <source>
        <dbReference type="Pfam" id="PF02911"/>
    </source>
</evidence>
<dbReference type="PANTHER" id="PTHR11138">
    <property type="entry name" value="METHIONYL-TRNA FORMYLTRANSFERASE"/>
    <property type="match status" value="1"/>
</dbReference>
<dbReference type="KEGG" id="obg:Verru16b_02069"/>
<feature type="domain" description="Formyl transferase N-terminal" evidence="4">
    <location>
        <begin position="66"/>
        <end position="177"/>
    </location>
</feature>
<dbReference type="AlphaFoldDB" id="A0A1D8AVS5"/>
<dbReference type="STRING" id="1838286.Verru16b_02069"/>
<dbReference type="SUPFAM" id="SSF53328">
    <property type="entry name" value="Formyltransferase"/>
    <property type="match status" value="1"/>
</dbReference>
<comment type="similarity">
    <text evidence="1">Belongs to the Fmt family.</text>
</comment>
<evidence type="ECO:0000256" key="1">
    <source>
        <dbReference type="ARBA" id="ARBA00010699"/>
    </source>
</evidence>
<dbReference type="Pfam" id="PF02911">
    <property type="entry name" value="Formyl_trans_C"/>
    <property type="match status" value="1"/>
</dbReference>
<keyword evidence="7" id="KW-1185">Reference proteome</keyword>
<keyword evidence="3" id="KW-0648">Protein biosynthesis</keyword>
<dbReference type="InterPro" id="IPR002376">
    <property type="entry name" value="Formyl_transf_N"/>
</dbReference>
<dbReference type="InterPro" id="IPR036477">
    <property type="entry name" value="Formyl_transf_N_sf"/>
</dbReference>
<dbReference type="PANTHER" id="PTHR11138:SF5">
    <property type="entry name" value="METHIONYL-TRNA FORMYLTRANSFERASE, MITOCHONDRIAL"/>
    <property type="match status" value="1"/>
</dbReference>
<evidence type="ECO:0000313" key="6">
    <source>
        <dbReference type="EMBL" id="AOS45000.1"/>
    </source>
</evidence>
<dbReference type="SUPFAM" id="SSF50486">
    <property type="entry name" value="FMT C-terminal domain-like"/>
    <property type="match status" value="1"/>
</dbReference>
<dbReference type="CDD" id="cd08704">
    <property type="entry name" value="Met_tRNA_FMT_C"/>
    <property type="match status" value="1"/>
</dbReference>
<name>A0A1D8AVS5_9BACT</name>
<dbReference type="RefSeq" id="WP_083270264.1">
    <property type="nucleotide sequence ID" value="NZ_CP016094.1"/>
</dbReference>
<evidence type="ECO:0000313" key="7">
    <source>
        <dbReference type="Proteomes" id="UP000095228"/>
    </source>
</evidence>
<gene>
    <name evidence="6" type="primary">arnA</name>
    <name evidence="6" type="ORF">Verru16b_02069</name>
</gene>
<dbReference type="InterPro" id="IPR044135">
    <property type="entry name" value="Met-tRNA-FMT_C"/>
</dbReference>
<dbReference type="InterPro" id="IPR011034">
    <property type="entry name" value="Formyl_transferase-like_C_sf"/>
</dbReference>
<organism evidence="6 7">
    <name type="scientific">Lacunisphaera limnophila</name>
    <dbReference type="NCBI Taxonomy" id="1838286"/>
    <lineage>
        <taxon>Bacteria</taxon>
        <taxon>Pseudomonadati</taxon>
        <taxon>Verrucomicrobiota</taxon>
        <taxon>Opitutia</taxon>
        <taxon>Opitutales</taxon>
        <taxon>Opitutaceae</taxon>
        <taxon>Lacunisphaera</taxon>
    </lineage>
</organism>
<dbReference type="GO" id="GO:0004479">
    <property type="term" value="F:methionyl-tRNA formyltransferase activity"/>
    <property type="evidence" value="ECO:0007669"/>
    <property type="project" value="TreeGrafter"/>
</dbReference>
<dbReference type="Proteomes" id="UP000095228">
    <property type="component" value="Chromosome"/>
</dbReference>
<dbReference type="GO" id="GO:0005829">
    <property type="term" value="C:cytosol"/>
    <property type="evidence" value="ECO:0007669"/>
    <property type="project" value="TreeGrafter"/>
</dbReference>
<accession>A0A1D8AVS5</accession>
<feature type="domain" description="Formyl transferase C-terminal" evidence="5">
    <location>
        <begin position="210"/>
        <end position="302"/>
    </location>
</feature>
<dbReference type="Gene3D" id="3.40.50.12230">
    <property type="match status" value="1"/>
</dbReference>
<proteinExistence type="inferred from homology"/>
<reference evidence="6 7" key="1">
    <citation type="submission" date="2016-06" db="EMBL/GenBank/DDBJ databases">
        <title>Three novel species with peptidoglycan cell walls form the new genus Lacunisphaera gen. nov. in the family Opitutaceae of the verrucomicrobial subdivision 4.</title>
        <authorList>
            <person name="Rast P."/>
            <person name="Gloeckner I."/>
            <person name="Jogler M."/>
            <person name="Boedeker C."/>
            <person name="Jeske O."/>
            <person name="Wiegand S."/>
            <person name="Reinhardt R."/>
            <person name="Schumann P."/>
            <person name="Rohde M."/>
            <person name="Spring S."/>
            <person name="Gloeckner F.O."/>
            <person name="Jogler C."/>
        </authorList>
    </citation>
    <scope>NUCLEOTIDE SEQUENCE [LARGE SCALE GENOMIC DNA]</scope>
    <source>
        <strain evidence="6 7">IG16b</strain>
    </source>
</reference>
<evidence type="ECO:0000259" key="4">
    <source>
        <dbReference type="Pfam" id="PF00551"/>
    </source>
</evidence>
<evidence type="ECO:0000256" key="2">
    <source>
        <dbReference type="ARBA" id="ARBA00022679"/>
    </source>
</evidence>
<dbReference type="Pfam" id="PF00551">
    <property type="entry name" value="Formyl_trans_N"/>
    <property type="match status" value="1"/>
</dbReference>
<dbReference type="EMBL" id="CP016094">
    <property type="protein sequence ID" value="AOS45000.1"/>
    <property type="molecule type" value="Genomic_DNA"/>
</dbReference>
<evidence type="ECO:0000256" key="3">
    <source>
        <dbReference type="ARBA" id="ARBA00022917"/>
    </source>
</evidence>
<dbReference type="OrthoDB" id="9802815at2"/>